<proteinExistence type="predicted"/>
<evidence type="ECO:0000313" key="1">
    <source>
        <dbReference type="EMBL" id="AAA20827.1"/>
    </source>
</evidence>
<protein>
    <submittedName>
        <fullName evidence="1">Serotonin 5HT-2 receptor</fullName>
    </submittedName>
</protein>
<organism evidence="1">
    <name type="scientific">Rattus norvegicus</name>
    <name type="common">Rat</name>
    <dbReference type="NCBI Taxonomy" id="10116"/>
    <lineage>
        <taxon>Eukaryota</taxon>
        <taxon>Metazoa</taxon>
        <taxon>Chordata</taxon>
        <taxon>Craniata</taxon>
        <taxon>Vertebrata</taxon>
        <taxon>Euteleostomi</taxon>
        <taxon>Mammalia</taxon>
        <taxon>Eutheria</taxon>
        <taxon>Euarchontoglires</taxon>
        <taxon>Glires</taxon>
        <taxon>Rodentia</taxon>
        <taxon>Myomorpha</taxon>
        <taxon>Muroidea</taxon>
        <taxon>Muridae</taxon>
        <taxon>Murinae</taxon>
        <taxon>Rattus</taxon>
    </lineage>
</organism>
<name>Q63005_RAT</name>
<sequence length="64" mass="7111">MRFLKSAKPEIKLLSSYAAGSLKRGDSTLHRSSRQASHRIADPGDNECKFLGCCLLLLWDFLSA</sequence>
<dbReference type="AlphaFoldDB" id="Q63005"/>
<keyword evidence="1" id="KW-0675">Receptor</keyword>
<accession>Q63005</accession>
<reference evidence="1" key="2">
    <citation type="journal article" date="1994" name="Mol. Pharmacol.">
        <title>Isolation and characterization of the rat 5-hydroxytryptamine type 2 receptor promoter: constitutive and inducible activity in myometrial smooth muscle cells.</title>
        <authorList>
            <person name="Du Y.L."/>
            <person name="Wilcox B.D."/>
            <person name="Teitler M."/>
            <person name="Jeffrey J.J."/>
        </authorList>
    </citation>
    <scope>NUCLEOTIDE SEQUENCE</scope>
    <source>
        <strain evidence="1">Sprague-Dawley</strain>
        <tissue evidence="1">Testis</tissue>
    </source>
</reference>
<reference evidence="1" key="1">
    <citation type="journal article" date="1988" name="EMBO J.">
        <title>Structure and functional expression of cloned rat serotonin 5HT-2 receptor.</title>
        <authorList>
            <person name="Pritchett D.B."/>
            <person name="Bach A.W.J."/>
            <person name="Wozny M."/>
            <person name="Taleb O."/>
            <person name="Dal-Toso R."/>
            <person name="Shih J.C."/>
            <person name="Seeburg P.H."/>
        </authorList>
    </citation>
    <scope>NUCLEOTIDE SEQUENCE</scope>
    <source>
        <strain evidence="1">Sprague-Dawley</strain>
        <tissue evidence="1">Testis</tissue>
    </source>
</reference>
<dbReference type="EMBL" id="L31546">
    <property type="protein sequence ID" value="AAA20827.1"/>
    <property type="molecule type" value="Genomic_DNA"/>
</dbReference>